<gene>
    <name evidence="2" type="ORF">F751_6406</name>
</gene>
<accession>A0A087SAZ3</accession>
<dbReference type="KEGG" id="apro:F751_6406"/>
<reference evidence="2 3" key="1">
    <citation type="journal article" date="2014" name="BMC Genomics">
        <title>Oil accumulation mechanisms of the oleaginous microalga Chlorella protothecoides revealed through its genome, transcriptomes, and proteomes.</title>
        <authorList>
            <person name="Gao C."/>
            <person name="Wang Y."/>
            <person name="Shen Y."/>
            <person name="Yan D."/>
            <person name="He X."/>
            <person name="Dai J."/>
            <person name="Wu Q."/>
        </authorList>
    </citation>
    <scope>NUCLEOTIDE SEQUENCE [LARGE SCALE GENOMIC DNA]</scope>
    <source>
        <strain evidence="2 3">0710</strain>
    </source>
</reference>
<dbReference type="EMBL" id="KL662083">
    <property type="protein sequence ID" value="KFM22897.1"/>
    <property type="molecule type" value="Genomic_DNA"/>
</dbReference>
<dbReference type="RefSeq" id="XP_011395763.1">
    <property type="nucleotide sequence ID" value="XM_011397461.1"/>
</dbReference>
<name>A0A087SAZ3_AUXPR</name>
<feature type="region of interest" description="Disordered" evidence="1">
    <location>
        <begin position="1"/>
        <end position="52"/>
    </location>
</feature>
<dbReference type="GeneID" id="23617797"/>
<evidence type="ECO:0000313" key="3">
    <source>
        <dbReference type="Proteomes" id="UP000028924"/>
    </source>
</evidence>
<proteinExistence type="predicted"/>
<protein>
    <submittedName>
        <fullName evidence="2">Uncharacterized protein</fullName>
    </submittedName>
</protein>
<dbReference type="Proteomes" id="UP000028924">
    <property type="component" value="Unassembled WGS sequence"/>
</dbReference>
<dbReference type="AlphaFoldDB" id="A0A087SAZ3"/>
<organism evidence="2 3">
    <name type="scientific">Auxenochlorella protothecoides</name>
    <name type="common">Green microalga</name>
    <name type="synonym">Chlorella protothecoides</name>
    <dbReference type="NCBI Taxonomy" id="3075"/>
    <lineage>
        <taxon>Eukaryota</taxon>
        <taxon>Viridiplantae</taxon>
        <taxon>Chlorophyta</taxon>
        <taxon>core chlorophytes</taxon>
        <taxon>Trebouxiophyceae</taxon>
        <taxon>Chlorellales</taxon>
        <taxon>Chlorellaceae</taxon>
        <taxon>Auxenochlorella</taxon>
    </lineage>
</organism>
<sequence length="52" mass="5151">MAHAPGTAGRPTWYLSGSPAGATGGNLTRTNPLTSPPPCSGDKHSTTCPQGS</sequence>
<keyword evidence="3" id="KW-1185">Reference proteome</keyword>
<evidence type="ECO:0000313" key="2">
    <source>
        <dbReference type="EMBL" id="KFM22897.1"/>
    </source>
</evidence>
<evidence type="ECO:0000256" key="1">
    <source>
        <dbReference type="SAM" id="MobiDB-lite"/>
    </source>
</evidence>